<dbReference type="PROSITE" id="PS00455">
    <property type="entry name" value="AMP_BINDING"/>
    <property type="match status" value="1"/>
</dbReference>
<dbReference type="InterPro" id="IPR045851">
    <property type="entry name" value="AMP-bd_C_sf"/>
</dbReference>
<dbReference type="InterPro" id="IPR020459">
    <property type="entry name" value="AMP-binding"/>
</dbReference>
<dbReference type="GO" id="GO:0031177">
    <property type="term" value="F:phosphopantetheine binding"/>
    <property type="evidence" value="ECO:0007669"/>
    <property type="project" value="InterPro"/>
</dbReference>
<dbReference type="SMART" id="SM00823">
    <property type="entry name" value="PKS_PP"/>
    <property type="match status" value="1"/>
</dbReference>
<dbReference type="SUPFAM" id="SSF47336">
    <property type="entry name" value="ACP-like"/>
    <property type="match status" value="1"/>
</dbReference>
<proteinExistence type="inferred from homology"/>
<keyword evidence="3" id="KW-0596">Phosphopantetheine</keyword>
<dbReference type="InterPro" id="IPR020802">
    <property type="entry name" value="TesA-like"/>
</dbReference>
<evidence type="ECO:0000256" key="2">
    <source>
        <dbReference type="ARBA" id="ARBA00006432"/>
    </source>
</evidence>
<evidence type="ECO:0000313" key="6">
    <source>
        <dbReference type="EMBL" id="AGH69808.1"/>
    </source>
</evidence>
<dbReference type="GO" id="GO:0008610">
    <property type="term" value="P:lipid biosynthetic process"/>
    <property type="evidence" value="ECO:0007669"/>
    <property type="project" value="UniProtKB-ARBA"/>
</dbReference>
<dbReference type="FunFam" id="3.30.559.10:FF:000012">
    <property type="entry name" value="Non-ribosomal peptide synthetase"/>
    <property type="match status" value="1"/>
</dbReference>
<dbReference type="Gene3D" id="3.40.50.980">
    <property type="match status" value="2"/>
</dbReference>
<protein>
    <submittedName>
        <fullName evidence="6">Non-ribosomal peptide synthase</fullName>
    </submittedName>
</protein>
<dbReference type="Pfam" id="PF13193">
    <property type="entry name" value="AMP-binding_C"/>
    <property type="match status" value="1"/>
</dbReference>
<evidence type="ECO:0000256" key="3">
    <source>
        <dbReference type="ARBA" id="ARBA00022450"/>
    </source>
</evidence>
<dbReference type="InterPro" id="IPR001031">
    <property type="entry name" value="Thioesterase"/>
</dbReference>
<comment type="similarity">
    <text evidence="2">Belongs to the ATP-dependent AMP-binding enzyme family.</text>
</comment>
<dbReference type="PRINTS" id="PR00154">
    <property type="entry name" value="AMPBINDING"/>
</dbReference>
<reference evidence="6" key="1">
    <citation type="journal article" date="2013" name="Proc. Natl. Acad. Sci. U.S.A.">
        <title>Metagenomic natural product discovery in lichen provides evidence for a family of biosynthetic pathways in diverse symbioses.</title>
        <authorList>
            <person name="Kampa A."/>
            <person name="Gagunashvili A.N."/>
            <person name="Gulder T.A."/>
            <person name="Morinaka B.I."/>
            <person name="Daolio C."/>
            <person name="Godejohann M."/>
            <person name="Miao V.P."/>
            <person name="Piel J."/>
            <person name="Andresson O.S."/>
        </authorList>
    </citation>
    <scope>NUCLEOTIDE SEQUENCE</scope>
</reference>
<evidence type="ECO:0000259" key="5">
    <source>
        <dbReference type="PROSITE" id="PS50075"/>
    </source>
</evidence>
<dbReference type="PANTHER" id="PTHR45527:SF1">
    <property type="entry name" value="FATTY ACID SYNTHASE"/>
    <property type="match status" value="1"/>
</dbReference>
<dbReference type="Gene3D" id="3.30.559.10">
    <property type="entry name" value="Chloramphenicol acetyltransferase-like domain"/>
    <property type="match status" value="1"/>
</dbReference>
<dbReference type="Gene3D" id="1.10.1200.10">
    <property type="entry name" value="ACP-like"/>
    <property type="match status" value="1"/>
</dbReference>
<dbReference type="FunFam" id="1.10.1200.10:FF:000005">
    <property type="entry name" value="Nonribosomal peptide synthetase 1"/>
    <property type="match status" value="1"/>
</dbReference>
<dbReference type="Pfam" id="PF00668">
    <property type="entry name" value="Condensation"/>
    <property type="match status" value="1"/>
</dbReference>
<dbReference type="Gene3D" id="3.40.50.1820">
    <property type="entry name" value="alpha/beta hydrolase"/>
    <property type="match status" value="1"/>
</dbReference>
<dbReference type="GO" id="GO:0043041">
    <property type="term" value="P:amino acid activation for nonribosomal peptide biosynthetic process"/>
    <property type="evidence" value="ECO:0007669"/>
    <property type="project" value="TreeGrafter"/>
</dbReference>
<evidence type="ECO:0000256" key="4">
    <source>
        <dbReference type="ARBA" id="ARBA00022553"/>
    </source>
</evidence>
<dbReference type="InterPro" id="IPR009081">
    <property type="entry name" value="PP-bd_ACP"/>
</dbReference>
<dbReference type="Gene3D" id="3.30.559.30">
    <property type="entry name" value="Nonribosomal peptide synthetase, condensation domain"/>
    <property type="match status" value="1"/>
</dbReference>
<dbReference type="GO" id="GO:0005829">
    <property type="term" value="C:cytosol"/>
    <property type="evidence" value="ECO:0007669"/>
    <property type="project" value="TreeGrafter"/>
</dbReference>
<dbReference type="InterPro" id="IPR000873">
    <property type="entry name" value="AMP-dep_synth/lig_dom"/>
</dbReference>
<sequence length="1349" mass="149461">MIEIRKIKDTTQSISQPPDLVPVSRDGKLQLSFAQQRMWFLYQLDSSSSFYNGSFQIKIIGALNVTVLEQSVNEIIRRHEVLRTNFPTIKGVPLQAITPTLSITLPVVDLQGLTEAFVQQLVARQVRQPFDLVTGPLLRVTLLLLSPETHLLILTIHHIITDGWSMGIFFKELGTLYQAFTNGEPSPLPELAIQYADFSVWQREWLTGEVMQKQVDYWKQQLADAPPLLKLPTDYPRPLVQTFCGATRLFELDPDLTFQLKTLSKKSGITLFMTLMTAFVTLLYRYSSQKDICVGFPIANRDYSELDPLIGLFVNTLVLRTQIEGNPSFSKLLEKIGHLALDAYAHQNAPFEQVVEALKPERSLGYNPLFQVMFTLDNLSVDTFELPGIKLTPEPIERGIAQFDLSLSIQQTQKGLTGSWEYNSDLFKPNTIARMTGHFQILLEAIVANPDQRVGELCLLTESEKYQLLVEWNNTTKEYSFDKCIHELFEEQVTRSPDAIAVILEGEQLTYRELNKQANRIAHHLRALGVGPEVLVGICLERSPLMVVGLLGILKAGGAYVPLDPAYPSERLAYMLSDSQVKVLLTQEKLASSLPVSAAQVICLHSDWQNIGTHSEENPLTEVKASNLAYVIYTSGSTGKPKGVMIEHRSIVNFTSSAVTIYNITQSDRVLQFASIAFDGAAIEIFPCLSAGGTLVLRTDEMLVSGSRFVQRCREWEITMMDWPTSHWHQVMVELAATEQTLPESLRVVSVGGDAVLPETLKLWQSCVNGLANPPQLLNGYGPTETTAVTTYYELSEFIAKNPAASCVPIGTPIGNVSTYVLNHHLQPVPIGVPGELHIGGLGLARGYLGRPDLTAEKFIPNPFSNEPEARLYKTGDKARYRPDGNIEFLGRIDHQVKIRGFRIELGEIETALCQHPEVRECVVIVRTNESGDKQLVAYVVPKLSKLTASKLRSFLQQQLPNYMVPAAFVVLESLPLTPNGKVDRRALPTPDKSSFTDTGFVAPSNTLERQLAQIWSEILDVELVGVKDNFFALGGHSLLAIRLMAKIQQELGKSLPLATLFQSPTISDLASLIKTEKNVPTNFCLVPIQPKGNKSPFFCVHAVGGEVLCYADLAGYLGPEQPFYALRSLGLDGSCEPLTGIEDMAATYIKALQTIQPEGPYQLGGWSMGGAIAFEMAMQLKTSGQTVSLLALIDSYVPIQKFKGSLLMDEAMLLADWVKTLSGLSNKAFSISAETLRLLEAQEQLNYVLEQAKEVGLLPKEIGHKQGSSLFRVFKANSQAIASYTPQPYLGRITFFYADESMKQNQYPSLGWAAVAAGSITTHNISGNHYSIIESKILAQKLRAYLNG</sequence>
<dbReference type="InterPro" id="IPR020806">
    <property type="entry name" value="PKS_PP-bd"/>
</dbReference>
<dbReference type="EMBL" id="KC407995">
    <property type="protein sequence ID" value="AGH69808.1"/>
    <property type="molecule type" value="Genomic_DNA"/>
</dbReference>
<dbReference type="PANTHER" id="PTHR45527">
    <property type="entry name" value="NONRIBOSOMAL PEPTIDE SYNTHETASE"/>
    <property type="match status" value="1"/>
</dbReference>
<dbReference type="FunFam" id="2.30.38.10:FF:000001">
    <property type="entry name" value="Non-ribosomal peptide synthetase PvdI"/>
    <property type="match status" value="1"/>
</dbReference>
<dbReference type="GO" id="GO:0003824">
    <property type="term" value="F:catalytic activity"/>
    <property type="evidence" value="ECO:0007669"/>
    <property type="project" value="InterPro"/>
</dbReference>
<keyword evidence="4" id="KW-0597">Phosphoprotein</keyword>
<dbReference type="Pfam" id="PF00975">
    <property type="entry name" value="Thioesterase"/>
    <property type="match status" value="1"/>
</dbReference>
<feature type="domain" description="Carrier" evidence="5">
    <location>
        <begin position="1003"/>
        <end position="1078"/>
    </location>
</feature>
<dbReference type="PROSITE" id="PS50075">
    <property type="entry name" value="CARRIER"/>
    <property type="match status" value="1"/>
</dbReference>
<organism evidence="6">
    <name type="scientific">Nostoc sp. 'Peltigera membranacea cyanobiont'</name>
    <dbReference type="NCBI Taxonomy" id="414689"/>
    <lineage>
        <taxon>Bacteria</taxon>
        <taxon>Bacillati</taxon>
        <taxon>Cyanobacteriota</taxon>
        <taxon>Cyanophyceae</taxon>
        <taxon>Nostocales</taxon>
        <taxon>Nostocaceae</taxon>
        <taxon>Nostoc</taxon>
        <taxon>Nostoc cyanobionts</taxon>
    </lineage>
</organism>
<dbReference type="FunFam" id="3.30.300.30:FF:000010">
    <property type="entry name" value="Enterobactin synthetase component F"/>
    <property type="match status" value="1"/>
</dbReference>
<dbReference type="InterPro" id="IPR029058">
    <property type="entry name" value="AB_hydrolase_fold"/>
</dbReference>
<dbReference type="Gene3D" id="2.30.38.10">
    <property type="entry name" value="Luciferase, Domain 3"/>
    <property type="match status" value="1"/>
</dbReference>
<dbReference type="Pfam" id="PF00550">
    <property type="entry name" value="PP-binding"/>
    <property type="match status" value="1"/>
</dbReference>
<dbReference type="InterPro" id="IPR001242">
    <property type="entry name" value="Condensation_dom"/>
</dbReference>
<dbReference type="InterPro" id="IPR036736">
    <property type="entry name" value="ACP-like_sf"/>
</dbReference>
<dbReference type="InterPro" id="IPR020845">
    <property type="entry name" value="AMP-binding_CS"/>
</dbReference>
<dbReference type="InterPro" id="IPR010071">
    <property type="entry name" value="AA_adenyl_dom"/>
</dbReference>
<dbReference type="InterPro" id="IPR023213">
    <property type="entry name" value="CAT-like_dom_sf"/>
</dbReference>
<dbReference type="InterPro" id="IPR025110">
    <property type="entry name" value="AMP-bd_C"/>
</dbReference>
<dbReference type="CDD" id="cd19531">
    <property type="entry name" value="LCL_NRPS-like"/>
    <property type="match status" value="1"/>
</dbReference>
<dbReference type="SUPFAM" id="SSF52777">
    <property type="entry name" value="CoA-dependent acyltransferases"/>
    <property type="match status" value="2"/>
</dbReference>
<dbReference type="FunFam" id="3.40.50.12780:FF:000012">
    <property type="entry name" value="Non-ribosomal peptide synthetase"/>
    <property type="match status" value="1"/>
</dbReference>
<dbReference type="GO" id="GO:0044550">
    <property type="term" value="P:secondary metabolite biosynthetic process"/>
    <property type="evidence" value="ECO:0007669"/>
    <property type="project" value="UniProtKB-ARBA"/>
</dbReference>
<accession>M4TNH5</accession>
<name>M4TNH5_9NOSO</name>
<evidence type="ECO:0000256" key="1">
    <source>
        <dbReference type="ARBA" id="ARBA00001957"/>
    </source>
</evidence>
<dbReference type="NCBIfam" id="TIGR01733">
    <property type="entry name" value="AA-adenyl-dom"/>
    <property type="match status" value="1"/>
</dbReference>
<comment type="cofactor">
    <cofactor evidence="1">
        <name>pantetheine 4'-phosphate</name>
        <dbReference type="ChEBI" id="CHEBI:47942"/>
    </cofactor>
</comment>
<dbReference type="FunFam" id="3.40.50.980:FF:000001">
    <property type="entry name" value="Non-ribosomal peptide synthetase"/>
    <property type="match status" value="1"/>
</dbReference>
<dbReference type="Gene3D" id="3.30.300.30">
    <property type="match status" value="1"/>
</dbReference>
<dbReference type="SMART" id="SM00824">
    <property type="entry name" value="PKS_TE"/>
    <property type="match status" value="1"/>
</dbReference>
<dbReference type="SUPFAM" id="SSF53474">
    <property type="entry name" value="alpha/beta-Hydrolases"/>
    <property type="match status" value="1"/>
</dbReference>
<dbReference type="Pfam" id="PF00501">
    <property type="entry name" value="AMP-binding"/>
    <property type="match status" value="1"/>
</dbReference>
<dbReference type="SUPFAM" id="SSF56801">
    <property type="entry name" value="Acetyl-CoA synthetase-like"/>
    <property type="match status" value="1"/>
</dbReference>